<evidence type="ECO:0000256" key="2">
    <source>
        <dbReference type="ARBA" id="ARBA00007365"/>
    </source>
</evidence>
<dbReference type="PROSITE" id="PS00170">
    <property type="entry name" value="CSA_PPIASE_1"/>
    <property type="match status" value="1"/>
</dbReference>
<dbReference type="Gene3D" id="2.40.100.10">
    <property type="entry name" value="Cyclophilin-like"/>
    <property type="match status" value="1"/>
</dbReference>
<feature type="domain" description="PPIase cyclophilin-type" evidence="7">
    <location>
        <begin position="19"/>
        <end position="170"/>
    </location>
</feature>
<evidence type="ECO:0000259" key="7">
    <source>
        <dbReference type="PROSITE" id="PS50072"/>
    </source>
</evidence>
<dbReference type="InterPro" id="IPR002130">
    <property type="entry name" value="Cyclophilin-type_PPIase_dom"/>
</dbReference>
<accession>A0A1F4PNQ6</accession>
<dbReference type="InterPro" id="IPR029000">
    <property type="entry name" value="Cyclophilin-like_dom_sf"/>
</dbReference>
<dbReference type="InterPro" id="IPR020892">
    <property type="entry name" value="Cyclophilin-type_PPIase_CS"/>
</dbReference>
<gene>
    <name evidence="8" type="ORF">A2994_01380</name>
</gene>
<keyword evidence="3 5" id="KW-0697">Rotamase</keyword>
<evidence type="ECO:0000256" key="4">
    <source>
        <dbReference type="ARBA" id="ARBA00023235"/>
    </source>
</evidence>
<dbReference type="EMBL" id="METE01000007">
    <property type="protein sequence ID" value="OGB85259.1"/>
    <property type="molecule type" value="Genomic_DNA"/>
</dbReference>
<protein>
    <recommendedName>
        <fullName evidence="5">Peptidyl-prolyl cis-trans isomerase</fullName>
        <shortName evidence="5">PPIase</shortName>
        <ecNumber evidence="5">5.2.1.8</ecNumber>
    </recommendedName>
</protein>
<organism evidence="8 9">
    <name type="scientific">candidate division Kazan bacterium RIFCSPLOWO2_01_FULL_48_13</name>
    <dbReference type="NCBI Taxonomy" id="1798539"/>
    <lineage>
        <taxon>Bacteria</taxon>
        <taxon>Bacteria division Kazan-3B-28</taxon>
    </lineage>
</organism>
<evidence type="ECO:0000313" key="8">
    <source>
        <dbReference type="EMBL" id="OGB85259.1"/>
    </source>
</evidence>
<proteinExistence type="inferred from homology"/>
<evidence type="ECO:0000256" key="5">
    <source>
        <dbReference type="RuleBase" id="RU363019"/>
    </source>
</evidence>
<keyword evidence="4 5" id="KW-0413">Isomerase</keyword>
<evidence type="ECO:0000256" key="1">
    <source>
        <dbReference type="ARBA" id="ARBA00002388"/>
    </source>
</evidence>
<reference evidence="8 9" key="1">
    <citation type="journal article" date="2016" name="Nat. Commun.">
        <title>Thousands of microbial genomes shed light on interconnected biogeochemical processes in an aquifer system.</title>
        <authorList>
            <person name="Anantharaman K."/>
            <person name="Brown C.T."/>
            <person name="Hug L.A."/>
            <person name="Sharon I."/>
            <person name="Castelle C.J."/>
            <person name="Probst A.J."/>
            <person name="Thomas B.C."/>
            <person name="Singh A."/>
            <person name="Wilkins M.J."/>
            <person name="Karaoz U."/>
            <person name="Brodie E.L."/>
            <person name="Williams K.H."/>
            <person name="Hubbard S.S."/>
            <person name="Banfield J.F."/>
        </authorList>
    </citation>
    <scope>NUCLEOTIDE SEQUENCE [LARGE SCALE GENOMIC DNA]</scope>
</reference>
<dbReference type="SUPFAM" id="SSF50891">
    <property type="entry name" value="Cyclophilin-like"/>
    <property type="match status" value="1"/>
</dbReference>
<dbReference type="PRINTS" id="PR00153">
    <property type="entry name" value="CSAPPISMRASE"/>
</dbReference>
<evidence type="ECO:0000256" key="6">
    <source>
        <dbReference type="SAM" id="MobiDB-lite"/>
    </source>
</evidence>
<dbReference type="GO" id="GO:0006457">
    <property type="term" value="P:protein folding"/>
    <property type="evidence" value="ECO:0007669"/>
    <property type="project" value="InterPro"/>
</dbReference>
<dbReference type="PROSITE" id="PS50072">
    <property type="entry name" value="CSA_PPIASE_2"/>
    <property type="match status" value="1"/>
</dbReference>
<comment type="catalytic activity">
    <reaction evidence="5">
        <text>[protein]-peptidylproline (omega=180) = [protein]-peptidylproline (omega=0)</text>
        <dbReference type="Rhea" id="RHEA:16237"/>
        <dbReference type="Rhea" id="RHEA-COMP:10747"/>
        <dbReference type="Rhea" id="RHEA-COMP:10748"/>
        <dbReference type="ChEBI" id="CHEBI:83833"/>
        <dbReference type="ChEBI" id="CHEBI:83834"/>
        <dbReference type="EC" id="5.2.1.8"/>
    </reaction>
</comment>
<dbReference type="Proteomes" id="UP000179010">
    <property type="component" value="Unassembled WGS sequence"/>
</dbReference>
<dbReference type="Pfam" id="PF00160">
    <property type="entry name" value="Pro_isomerase"/>
    <property type="match status" value="1"/>
</dbReference>
<comment type="similarity">
    <text evidence="2 5">Belongs to the cyclophilin-type PPIase family.</text>
</comment>
<evidence type="ECO:0000256" key="3">
    <source>
        <dbReference type="ARBA" id="ARBA00023110"/>
    </source>
</evidence>
<dbReference type="STRING" id="1798539.A2994_01380"/>
<dbReference type="CDD" id="cd00317">
    <property type="entry name" value="cyclophilin"/>
    <property type="match status" value="1"/>
</dbReference>
<dbReference type="GO" id="GO:0003755">
    <property type="term" value="F:peptidyl-prolyl cis-trans isomerase activity"/>
    <property type="evidence" value="ECO:0007669"/>
    <property type="project" value="UniProtKB-UniRule"/>
</dbReference>
<evidence type="ECO:0000313" key="9">
    <source>
        <dbReference type="Proteomes" id="UP000179010"/>
    </source>
</evidence>
<dbReference type="InterPro" id="IPR024936">
    <property type="entry name" value="Cyclophilin-type_PPIase"/>
</dbReference>
<name>A0A1F4PNQ6_UNCK3</name>
<sequence>MSKKDLSQAKFATLVTSEGNIKFELLTNMAPKTAANFVLLSQNKFYDGVAFHRVIKDFMIQTGDPLSRNDDPDDDGTGGPGYAFDDEINKNTPKLVKGVVAMANAGQQEGKGTNGSQFFIIAKDATDWLDGKHTPFGRVVEGIEIVDKIGNVKTKDDKPVKPILLKEVILSAN</sequence>
<dbReference type="EC" id="5.2.1.8" evidence="5"/>
<comment type="function">
    <text evidence="1 5">PPIases accelerate the folding of proteins. It catalyzes the cis-trans isomerization of proline imidic peptide bonds in oligopeptides.</text>
</comment>
<dbReference type="PANTHER" id="PTHR45625:SF4">
    <property type="entry name" value="PEPTIDYLPROLYL ISOMERASE DOMAIN AND WD REPEAT-CONTAINING PROTEIN 1"/>
    <property type="match status" value="1"/>
</dbReference>
<dbReference type="InterPro" id="IPR044666">
    <property type="entry name" value="Cyclophilin_A-like"/>
</dbReference>
<dbReference type="PANTHER" id="PTHR45625">
    <property type="entry name" value="PEPTIDYL-PROLYL CIS-TRANS ISOMERASE-RELATED"/>
    <property type="match status" value="1"/>
</dbReference>
<comment type="caution">
    <text evidence="8">The sequence shown here is derived from an EMBL/GenBank/DDBJ whole genome shotgun (WGS) entry which is preliminary data.</text>
</comment>
<dbReference type="PIRSF" id="PIRSF001467">
    <property type="entry name" value="Peptidylpro_ismrse"/>
    <property type="match status" value="1"/>
</dbReference>
<feature type="region of interest" description="Disordered" evidence="6">
    <location>
        <begin position="62"/>
        <end position="84"/>
    </location>
</feature>
<dbReference type="AlphaFoldDB" id="A0A1F4PNQ6"/>